<name>A0ABY5DJY7_9GAMM</name>
<protein>
    <submittedName>
        <fullName evidence="1">Glutaminyl-peptide cyclotransferase</fullName>
    </submittedName>
</protein>
<evidence type="ECO:0000313" key="2">
    <source>
        <dbReference type="Proteomes" id="UP001055955"/>
    </source>
</evidence>
<dbReference type="Proteomes" id="UP001055955">
    <property type="component" value="Chromosome"/>
</dbReference>
<keyword evidence="2" id="KW-1185">Reference proteome</keyword>
<dbReference type="InterPro" id="IPR007788">
    <property type="entry name" value="QCT"/>
</dbReference>
<evidence type="ECO:0000313" key="1">
    <source>
        <dbReference type="EMBL" id="UTC24470.1"/>
    </source>
</evidence>
<accession>A0ABY5DJY7</accession>
<dbReference type="EMBL" id="CP092900">
    <property type="protein sequence ID" value="UTC24470.1"/>
    <property type="molecule type" value="Genomic_DNA"/>
</dbReference>
<proteinExistence type="predicted"/>
<dbReference type="Pfam" id="PF05096">
    <property type="entry name" value="Glu_cyclase_2"/>
    <property type="match status" value="1"/>
</dbReference>
<dbReference type="SUPFAM" id="SSF75011">
    <property type="entry name" value="3-carboxy-cis,cis-mucoante lactonizing enzyme"/>
    <property type="match status" value="1"/>
</dbReference>
<gene>
    <name evidence="1" type="ORF">MMH89_04460</name>
</gene>
<sequence>MSILLYLITTPILQWLWPNLQIEHPPLPTIHYEILNIYPHNTECFTQGLALHQGSLYESCGLYHQSKLIRYTPGFTTSQPIAHLPSSVFAEGIASDQHTLYQLTWKNAVRYHYANQQVRTHIHTTQGWGLTYQAPSFYATDGSHLLYVYDSNFNLKQTLSVTDRNQPVAQLNDLTYVHGFVLANIWYEDRLALINLENGSVMAYVDLSFLRTVTPGISQADVVNGLCTLPDNTILITGKNWPNLFRIKLYGL</sequence>
<dbReference type="RefSeq" id="WP_258568254.1">
    <property type="nucleotide sequence ID" value="NZ_CP092900.1"/>
</dbReference>
<organism evidence="1 2">
    <name type="scientific">Candidatus Comchoanobacter bicostacola</name>
    <dbReference type="NCBI Taxonomy" id="2919598"/>
    <lineage>
        <taxon>Bacteria</taxon>
        <taxon>Pseudomonadati</taxon>
        <taxon>Pseudomonadota</taxon>
        <taxon>Gammaproteobacteria</taxon>
        <taxon>Candidatus Comchoanobacterales</taxon>
        <taxon>Candidatus Comchoanobacteraceae</taxon>
        <taxon>Candidatus Comchoanobacter</taxon>
    </lineage>
</organism>
<dbReference type="PANTHER" id="PTHR31270:SF1">
    <property type="entry name" value="GLUTAMINYL-PEPTIDE CYCLOTRANSFERASE"/>
    <property type="match status" value="1"/>
</dbReference>
<reference evidence="1 2" key="1">
    <citation type="journal article" date="2022" name="Nat. Microbiol.">
        <title>The microbiome of a bacterivorous marine choanoflagellate contains a resource-demanding obligate bacterial associate.</title>
        <authorList>
            <person name="Needham D.M."/>
            <person name="Poirier C."/>
            <person name="Bachy C."/>
            <person name="George E.E."/>
            <person name="Wilken S."/>
            <person name="Yung C.C.M."/>
            <person name="Limardo A.J."/>
            <person name="Morando M."/>
            <person name="Sudek L."/>
            <person name="Malmstrom R.R."/>
            <person name="Keeling P.J."/>
            <person name="Santoro A.E."/>
            <person name="Worden A.Z."/>
        </authorList>
    </citation>
    <scope>NUCLEOTIDE SEQUENCE [LARGE SCALE GENOMIC DNA]</scope>
    <source>
        <strain evidence="1 2">Comchoano-1</strain>
    </source>
</reference>
<dbReference type="PANTHER" id="PTHR31270">
    <property type="entry name" value="GLUTAMINYL-PEPTIDE CYCLOTRANSFERASE"/>
    <property type="match status" value="1"/>
</dbReference>